<feature type="signal peptide" evidence="1">
    <location>
        <begin position="1"/>
        <end position="17"/>
    </location>
</feature>
<protein>
    <recommendedName>
        <fullName evidence="4">Dihydroorotase</fullName>
    </recommendedName>
</protein>
<keyword evidence="3" id="KW-1185">Reference proteome</keyword>
<proteinExistence type="predicted"/>
<dbReference type="AlphaFoldDB" id="A0A4R1RGI0"/>
<evidence type="ECO:0000256" key="1">
    <source>
        <dbReference type="SAM" id="SignalP"/>
    </source>
</evidence>
<dbReference type="Proteomes" id="UP000295455">
    <property type="component" value="Unassembled WGS sequence"/>
</dbReference>
<evidence type="ECO:0008006" key="4">
    <source>
        <dbReference type="Google" id="ProtNLM"/>
    </source>
</evidence>
<reference evidence="2 3" key="1">
    <citation type="submission" date="2019-03" db="EMBL/GenBank/DDBJ databases">
        <title>Genomic Encyclopedia of Type Strains, Phase IV (KMG-IV): sequencing the most valuable type-strain genomes for metagenomic binning, comparative biology and taxonomic classification.</title>
        <authorList>
            <person name="Goeker M."/>
        </authorList>
    </citation>
    <scope>NUCLEOTIDE SEQUENCE [LARGE SCALE GENOMIC DNA]</scope>
    <source>
        <strain evidence="2 3">DSM 18792</strain>
    </source>
</reference>
<dbReference type="EMBL" id="SLUP01000006">
    <property type="protein sequence ID" value="TCL65081.1"/>
    <property type="molecule type" value="Genomic_DNA"/>
</dbReference>
<dbReference type="RefSeq" id="WP_132218350.1">
    <property type="nucleotide sequence ID" value="NZ_OX156936.1"/>
</dbReference>
<comment type="caution">
    <text evidence="2">The sequence shown here is derived from an EMBL/GenBank/DDBJ whole genome shotgun (WGS) entry which is preliminary data.</text>
</comment>
<evidence type="ECO:0000313" key="3">
    <source>
        <dbReference type="Proteomes" id="UP000295455"/>
    </source>
</evidence>
<keyword evidence="1" id="KW-0732">Signal</keyword>
<evidence type="ECO:0000313" key="2">
    <source>
        <dbReference type="EMBL" id="TCL65081.1"/>
    </source>
</evidence>
<organism evidence="2 3">
    <name type="scientific">Mariniflexile fucanivorans</name>
    <dbReference type="NCBI Taxonomy" id="264023"/>
    <lineage>
        <taxon>Bacteria</taxon>
        <taxon>Pseudomonadati</taxon>
        <taxon>Bacteroidota</taxon>
        <taxon>Flavobacteriia</taxon>
        <taxon>Flavobacteriales</taxon>
        <taxon>Flavobacteriaceae</taxon>
        <taxon>Mariniflexile</taxon>
    </lineage>
</organism>
<gene>
    <name evidence="2" type="ORF">EV196_106274</name>
</gene>
<sequence length="124" mass="13979">MKKIFYLLLLAGSFSFANNTNPTDFKQNDPKIGDVLVINSTSNVKYNHIDFPQLNIVAKRGNVANYKSVHGKRVVVKEVLNNDNGNTKILIENEDKSKFFGFLRHVEATYEKSITSGEMSKVNP</sequence>
<accession>A0A4R1RGI0</accession>
<name>A0A4R1RGI0_9FLAO</name>
<dbReference type="OrthoDB" id="1446823at2"/>
<feature type="chain" id="PRO_5020687655" description="Dihydroorotase" evidence="1">
    <location>
        <begin position="18"/>
        <end position="124"/>
    </location>
</feature>